<dbReference type="InterPro" id="IPR019887">
    <property type="entry name" value="Tscrpt_reg_AsnC/Lrp_C"/>
</dbReference>
<name>A0ABW1S491_9LACO</name>
<evidence type="ECO:0000313" key="5">
    <source>
        <dbReference type="EMBL" id="MFC6182572.1"/>
    </source>
</evidence>
<dbReference type="EMBL" id="JBHSSC010000045">
    <property type="protein sequence ID" value="MFC6182572.1"/>
    <property type="molecule type" value="Genomic_DNA"/>
</dbReference>
<keyword evidence="6" id="KW-1185">Reference proteome</keyword>
<dbReference type="InterPro" id="IPR011008">
    <property type="entry name" value="Dimeric_a/b-barrel"/>
</dbReference>
<reference evidence="6" key="1">
    <citation type="journal article" date="2019" name="Int. J. Syst. Evol. Microbiol.">
        <title>The Global Catalogue of Microorganisms (GCM) 10K type strain sequencing project: providing services to taxonomists for standard genome sequencing and annotation.</title>
        <authorList>
            <consortium name="The Broad Institute Genomics Platform"/>
            <consortium name="The Broad Institute Genome Sequencing Center for Infectious Disease"/>
            <person name="Wu L."/>
            <person name="Ma J."/>
        </authorList>
    </citation>
    <scope>NUCLEOTIDE SEQUENCE [LARGE SCALE GENOMIC DNA]</scope>
    <source>
        <strain evidence="6">CCM 8933</strain>
    </source>
</reference>
<protein>
    <submittedName>
        <fullName evidence="5">Lrp/AsnC family transcriptional regulator</fullName>
    </submittedName>
</protein>
<evidence type="ECO:0000256" key="1">
    <source>
        <dbReference type="ARBA" id="ARBA00023015"/>
    </source>
</evidence>
<dbReference type="SMART" id="SM00344">
    <property type="entry name" value="HTH_ASNC"/>
    <property type="match status" value="1"/>
</dbReference>
<keyword evidence="2" id="KW-0238">DNA-binding</keyword>
<dbReference type="InterPro" id="IPR036390">
    <property type="entry name" value="WH_DNA-bd_sf"/>
</dbReference>
<dbReference type="CDD" id="cd00090">
    <property type="entry name" value="HTH_ARSR"/>
    <property type="match status" value="1"/>
</dbReference>
<proteinExistence type="predicted"/>
<dbReference type="Gene3D" id="3.30.70.920">
    <property type="match status" value="1"/>
</dbReference>
<evidence type="ECO:0000259" key="4">
    <source>
        <dbReference type="PROSITE" id="PS50956"/>
    </source>
</evidence>
<dbReference type="PANTHER" id="PTHR30154">
    <property type="entry name" value="LEUCINE-RESPONSIVE REGULATORY PROTEIN"/>
    <property type="match status" value="1"/>
</dbReference>
<evidence type="ECO:0000256" key="3">
    <source>
        <dbReference type="ARBA" id="ARBA00023163"/>
    </source>
</evidence>
<dbReference type="InterPro" id="IPR011991">
    <property type="entry name" value="ArsR-like_HTH"/>
</dbReference>
<evidence type="ECO:0000256" key="2">
    <source>
        <dbReference type="ARBA" id="ARBA00023125"/>
    </source>
</evidence>
<keyword evidence="1" id="KW-0805">Transcription regulation</keyword>
<dbReference type="InterPro" id="IPR036388">
    <property type="entry name" value="WH-like_DNA-bd_sf"/>
</dbReference>
<evidence type="ECO:0000313" key="6">
    <source>
        <dbReference type="Proteomes" id="UP001596282"/>
    </source>
</evidence>
<dbReference type="Gene3D" id="1.10.10.10">
    <property type="entry name" value="Winged helix-like DNA-binding domain superfamily/Winged helix DNA-binding domain"/>
    <property type="match status" value="1"/>
</dbReference>
<dbReference type="SUPFAM" id="SSF46785">
    <property type="entry name" value="Winged helix' DNA-binding domain"/>
    <property type="match status" value="1"/>
</dbReference>
<dbReference type="PANTHER" id="PTHR30154:SF55">
    <property type="entry name" value="HTH-TYPE TRANSCRIPTIONAL REGULATOR LRPB"/>
    <property type="match status" value="1"/>
</dbReference>
<dbReference type="PRINTS" id="PR00033">
    <property type="entry name" value="HTHASNC"/>
</dbReference>
<dbReference type="Pfam" id="PF01037">
    <property type="entry name" value="AsnC_trans_reg"/>
    <property type="match status" value="1"/>
</dbReference>
<gene>
    <name evidence="5" type="ORF">ACFP5Y_15135</name>
</gene>
<dbReference type="Pfam" id="PF13404">
    <property type="entry name" value="HTH_AsnC-type"/>
    <property type="match status" value="1"/>
</dbReference>
<feature type="domain" description="HTH asnC-type" evidence="4">
    <location>
        <begin position="1"/>
        <end position="63"/>
    </location>
</feature>
<comment type="caution">
    <text evidence="5">The sequence shown here is derived from an EMBL/GenBank/DDBJ whole genome shotgun (WGS) entry which is preliminary data.</text>
</comment>
<dbReference type="Proteomes" id="UP001596282">
    <property type="component" value="Unassembled WGS sequence"/>
</dbReference>
<dbReference type="SUPFAM" id="SSF54909">
    <property type="entry name" value="Dimeric alpha+beta barrel"/>
    <property type="match status" value="1"/>
</dbReference>
<keyword evidence="3" id="KW-0804">Transcription</keyword>
<organism evidence="5 6">
    <name type="scientific">Lactiplantibacillus daowaiensis</name>
    <dbReference type="NCBI Taxonomy" id="2559918"/>
    <lineage>
        <taxon>Bacteria</taxon>
        <taxon>Bacillati</taxon>
        <taxon>Bacillota</taxon>
        <taxon>Bacilli</taxon>
        <taxon>Lactobacillales</taxon>
        <taxon>Lactobacillaceae</taxon>
        <taxon>Lactiplantibacillus</taxon>
    </lineage>
</organism>
<accession>A0ABW1S491</accession>
<dbReference type="InterPro" id="IPR000485">
    <property type="entry name" value="AsnC-type_HTH_dom"/>
</dbReference>
<dbReference type="RefSeq" id="WP_137627194.1">
    <property type="nucleotide sequence ID" value="NZ_BJDJ01000001.1"/>
</dbReference>
<dbReference type="InterPro" id="IPR019888">
    <property type="entry name" value="Tscrpt_reg_AsnC-like"/>
</dbReference>
<dbReference type="PROSITE" id="PS50956">
    <property type="entry name" value="HTH_ASNC_2"/>
    <property type="match status" value="1"/>
</dbReference>
<sequence>MTDPTDLAILKALNQNCRLKVSHLAKQVHLTAPAVAARIDRLETDGVIKHYTIETDLTKMGYQRQVYIQVGLKQRQHSAYLAFIQANRNAIRHHYRTTGEMNYLIEGAFFDSQALDAFLQALSQLATYRVIDIVAEAF</sequence>